<evidence type="ECO:0000313" key="2">
    <source>
        <dbReference type="EMBL" id="RGM27263.1"/>
    </source>
</evidence>
<gene>
    <name evidence="2" type="ORF">DXC19_12940</name>
    <name evidence="1" type="ORF">G8J23_12740</name>
</gene>
<dbReference type="Proteomes" id="UP000261016">
    <property type="component" value="Unassembled WGS sequence"/>
</dbReference>
<reference evidence="1 4" key="2">
    <citation type="submission" date="2020-03" db="EMBL/GenBank/DDBJ databases">
        <title>Comparative genetics of Staphylococcus warneri persistents from caprine mastitis.</title>
        <authorList>
            <person name="Franca C.A."/>
            <person name="Rosa D.S."/>
            <person name="Silva A."/>
            <person name="Rodrigues D.L.N."/>
            <person name="Santos R.G."/>
            <person name="Castillo R.E.H."/>
            <person name="Moreira M.A.S."/>
            <person name="Lima M.C."/>
            <person name="Gouveia G.V."/>
            <person name="Gouveia J.J.S."/>
            <person name="Souza R.F.S."/>
            <person name="Bertram B."/>
            <person name="Azevedo V."/>
            <person name="Costa M."/>
        </authorList>
    </citation>
    <scope>NUCLEOTIDE SEQUENCE [LARGE SCALE GENOMIC DNA]</scope>
    <source>
        <strain evidence="1 4">Cap 9.2</strain>
    </source>
</reference>
<dbReference type="EMBL" id="QSTD01000017">
    <property type="protein sequence ID" value="RGM27263.1"/>
    <property type="molecule type" value="Genomic_DNA"/>
</dbReference>
<evidence type="ECO:0000313" key="1">
    <source>
        <dbReference type="EMBL" id="MCG6226831.1"/>
    </source>
</evidence>
<dbReference type="EMBL" id="JAANHJ010000014">
    <property type="protein sequence ID" value="MCG6226831.1"/>
    <property type="molecule type" value="Genomic_DNA"/>
</dbReference>
<dbReference type="AlphaFoldDB" id="A0A2V3Z8F4"/>
<dbReference type="InterPro" id="IPR010985">
    <property type="entry name" value="Ribbon_hlx_hlx"/>
</dbReference>
<dbReference type="Proteomes" id="UP000814367">
    <property type="component" value="Unassembled WGS sequence"/>
</dbReference>
<dbReference type="GO" id="GO:0006355">
    <property type="term" value="P:regulation of DNA-templated transcription"/>
    <property type="evidence" value="ECO:0007669"/>
    <property type="project" value="InterPro"/>
</dbReference>
<comment type="caution">
    <text evidence="2">The sequence shown here is derived from an EMBL/GenBank/DDBJ whole genome shotgun (WGS) entry which is preliminary data.</text>
</comment>
<keyword evidence="4" id="KW-1185">Reference proteome</keyword>
<reference evidence="2 3" key="1">
    <citation type="submission" date="2018-08" db="EMBL/GenBank/DDBJ databases">
        <title>A genome reference for cultivated species of the human gut microbiota.</title>
        <authorList>
            <person name="Zou Y."/>
            <person name="Xue W."/>
            <person name="Luo G."/>
        </authorList>
    </citation>
    <scope>NUCLEOTIDE SEQUENCE [LARGE SCALE GENOMIC DNA]</scope>
    <source>
        <strain evidence="2 3">OM08-17AT</strain>
    </source>
</reference>
<dbReference type="RefSeq" id="WP_002467476.1">
    <property type="nucleotide sequence ID" value="NZ_CABMFV010000017.1"/>
</dbReference>
<proteinExistence type="predicted"/>
<sequence length="85" mass="10087">MAFNKKIDSNNQENNIEKALENAVSPNTSYKKIEIKKDKIKEKKKRYQFMLQPSVRKKLDELVEENNYSSSSEFLNEIIKQLYVN</sequence>
<organism evidence="2 3">
    <name type="scientific">Staphylococcus warneri</name>
    <dbReference type="NCBI Taxonomy" id="1292"/>
    <lineage>
        <taxon>Bacteria</taxon>
        <taxon>Bacillati</taxon>
        <taxon>Bacillota</taxon>
        <taxon>Bacilli</taxon>
        <taxon>Bacillales</taxon>
        <taxon>Staphylococcaceae</taxon>
        <taxon>Staphylococcus</taxon>
    </lineage>
</organism>
<protein>
    <submittedName>
        <fullName evidence="2">CopG family transcriptional regulator</fullName>
    </submittedName>
</protein>
<evidence type="ECO:0000313" key="4">
    <source>
        <dbReference type="Proteomes" id="UP000814367"/>
    </source>
</evidence>
<evidence type="ECO:0000313" key="3">
    <source>
        <dbReference type="Proteomes" id="UP000261016"/>
    </source>
</evidence>
<name>A0A2V3Z8F4_STAWA</name>
<dbReference type="SUPFAM" id="SSF47598">
    <property type="entry name" value="Ribbon-helix-helix"/>
    <property type="match status" value="1"/>
</dbReference>
<accession>A0A2V3Z8F4</accession>